<organism evidence="2 3">
    <name type="scientific">[Torrubiella] hemipterigena</name>
    <dbReference type="NCBI Taxonomy" id="1531966"/>
    <lineage>
        <taxon>Eukaryota</taxon>
        <taxon>Fungi</taxon>
        <taxon>Dikarya</taxon>
        <taxon>Ascomycota</taxon>
        <taxon>Pezizomycotina</taxon>
        <taxon>Sordariomycetes</taxon>
        <taxon>Hypocreomycetidae</taxon>
        <taxon>Hypocreales</taxon>
        <taxon>Clavicipitaceae</taxon>
        <taxon>Clavicipitaceae incertae sedis</taxon>
        <taxon>'Torrubiella' clade</taxon>
    </lineage>
</organism>
<evidence type="ECO:0000256" key="1">
    <source>
        <dbReference type="SAM" id="MobiDB-lite"/>
    </source>
</evidence>
<dbReference type="HOGENOM" id="CLU_662545_0_0_1"/>
<dbReference type="EMBL" id="CDHN01000005">
    <property type="protein sequence ID" value="CEJ92921.1"/>
    <property type="molecule type" value="Genomic_DNA"/>
</dbReference>
<name>A0A0A1T705_9HYPO</name>
<gene>
    <name evidence="2" type="ORF">VHEMI08548</name>
</gene>
<dbReference type="InterPro" id="IPR012334">
    <property type="entry name" value="Pectin_lyas_fold"/>
</dbReference>
<protein>
    <submittedName>
        <fullName evidence="2">Putative LysM domain containing protein</fullName>
    </submittedName>
</protein>
<sequence>MPPNPKPPAPFTNAVGKMAGDPAYNCTANDPFNGCDDSWSTIMTGSENIFIAAADCQKALVLLKDNGSNVRFTNLVTIGAKYMVVMDGKGIAAADNLNVKVHPSWSQISVLDVGKDGHTNFDEYVWVDPKIWDMDQRQFTCIPPCRAKIPPWTGATSTVNYPLVTLSDGAWTTTITQPPITITEWVFEPVTIAASQNKKRAVGDTVSLQPTLATTPLWPAFLYRGANGATSTGRASGPFPTPPPHIWGGDASAPPGGSWPKDRHINAVLGTRDFPVVTECFFRDFDGKCLDRWLGIGGSGDGSPPDEENMFDMTASPLPKTSSTTTKPEATTSYYEQGHASTNKGHCYDEGEQTERPLTTRPKMYPSFEEMRSERQAVGMSEEFKRLCWPLSGTFPSAQAVMQTMRGAKEAMEPL</sequence>
<feature type="compositionally biased region" description="Basic and acidic residues" evidence="1">
    <location>
        <begin position="346"/>
        <end position="355"/>
    </location>
</feature>
<accession>A0A0A1T705</accession>
<dbReference type="AlphaFoldDB" id="A0A0A1T705"/>
<dbReference type="Proteomes" id="UP000039046">
    <property type="component" value="Unassembled WGS sequence"/>
</dbReference>
<proteinExistence type="predicted"/>
<dbReference type="OrthoDB" id="4868838at2759"/>
<dbReference type="Gene3D" id="2.160.20.10">
    <property type="entry name" value="Single-stranded right-handed beta-helix, Pectin lyase-like"/>
    <property type="match status" value="1"/>
</dbReference>
<evidence type="ECO:0000313" key="3">
    <source>
        <dbReference type="Proteomes" id="UP000039046"/>
    </source>
</evidence>
<keyword evidence="3" id="KW-1185">Reference proteome</keyword>
<dbReference type="STRING" id="1531966.A0A0A1T705"/>
<feature type="region of interest" description="Disordered" evidence="1">
    <location>
        <begin position="299"/>
        <end position="359"/>
    </location>
</feature>
<reference evidence="2 3" key="1">
    <citation type="journal article" date="2015" name="Genome Announc.">
        <title>Draft Genome Sequence and Gene Annotation of the Entomopathogenic Fungus Verticillium hemipterigenum.</title>
        <authorList>
            <person name="Horn F."/>
            <person name="Habel A."/>
            <person name="Scharf D.H."/>
            <person name="Dworschak J."/>
            <person name="Brakhage A.A."/>
            <person name="Guthke R."/>
            <person name="Hertweck C."/>
            <person name="Linde J."/>
        </authorList>
    </citation>
    <scope>NUCLEOTIDE SEQUENCE [LARGE SCALE GENOMIC DNA]</scope>
</reference>
<evidence type="ECO:0000313" key="2">
    <source>
        <dbReference type="EMBL" id="CEJ92921.1"/>
    </source>
</evidence>
<feature type="compositionally biased region" description="Low complexity" evidence="1">
    <location>
        <begin position="314"/>
        <end position="333"/>
    </location>
</feature>